<dbReference type="Proteomes" id="UP000054995">
    <property type="component" value="Unassembled WGS sequence"/>
</dbReference>
<protein>
    <submittedName>
        <fullName evidence="1">Uncharacterized protein</fullName>
    </submittedName>
</protein>
<evidence type="ECO:0000313" key="2">
    <source>
        <dbReference type="Proteomes" id="UP000054995"/>
    </source>
</evidence>
<gene>
    <name evidence="1" type="ORF">T4D_8936</name>
</gene>
<evidence type="ECO:0000313" key="1">
    <source>
        <dbReference type="EMBL" id="KRY83028.1"/>
    </source>
</evidence>
<reference evidence="1 2" key="1">
    <citation type="submission" date="2015-01" db="EMBL/GenBank/DDBJ databases">
        <title>Evolution of Trichinella species and genotypes.</title>
        <authorList>
            <person name="Korhonen P.K."/>
            <person name="Edoardo P."/>
            <person name="Giuseppe L.R."/>
            <person name="Gasser R.B."/>
        </authorList>
    </citation>
    <scope>NUCLEOTIDE SEQUENCE [LARGE SCALE GENOMIC DNA]</scope>
    <source>
        <strain evidence="1">ISS470</strain>
    </source>
</reference>
<comment type="caution">
    <text evidence="1">The sequence shown here is derived from an EMBL/GenBank/DDBJ whole genome shotgun (WGS) entry which is preliminary data.</text>
</comment>
<sequence length="91" mass="10615">MTITASKNGLPSADQNTVLITRKRTKMLEDNLIFTVDNAFSRSKYNNDTVVMKQTVILKEEILKNTIFYLCWDTVSYATNKEIYKGYFFEK</sequence>
<organism evidence="1 2">
    <name type="scientific">Trichinella pseudospiralis</name>
    <name type="common">Parasitic roundworm</name>
    <dbReference type="NCBI Taxonomy" id="6337"/>
    <lineage>
        <taxon>Eukaryota</taxon>
        <taxon>Metazoa</taxon>
        <taxon>Ecdysozoa</taxon>
        <taxon>Nematoda</taxon>
        <taxon>Enoplea</taxon>
        <taxon>Dorylaimia</taxon>
        <taxon>Trichinellida</taxon>
        <taxon>Trichinellidae</taxon>
        <taxon>Trichinella</taxon>
    </lineage>
</organism>
<dbReference type="EMBL" id="JYDT01000153">
    <property type="protein sequence ID" value="KRY83028.1"/>
    <property type="molecule type" value="Genomic_DNA"/>
</dbReference>
<proteinExistence type="predicted"/>
<accession>A0A0V1FA92</accession>
<keyword evidence="2" id="KW-1185">Reference proteome</keyword>
<name>A0A0V1FA92_TRIPS</name>
<dbReference type="AlphaFoldDB" id="A0A0V1FA92"/>